<feature type="compositionally biased region" description="Gly residues" evidence="1">
    <location>
        <begin position="81"/>
        <end position="90"/>
    </location>
</feature>
<proteinExistence type="predicted"/>
<gene>
    <name evidence="2" type="ORF">B0T20DRAFT_406528</name>
</gene>
<dbReference type="EMBL" id="JAUTDP010000004">
    <property type="protein sequence ID" value="KAK3399553.1"/>
    <property type="molecule type" value="Genomic_DNA"/>
</dbReference>
<protein>
    <submittedName>
        <fullName evidence="2">Uncharacterized protein</fullName>
    </submittedName>
</protein>
<reference evidence="2" key="2">
    <citation type="submission" date="2023-07" db="EMBL/GenBank/DDBJ databases">
        <authorList>
            <consortium name="Lawrence Berkeley National Laboratory"/>
            <person name="Haridas S."/>
            <person name="Hensen N."/>
            <person name="Bonometti L."/>
            <person name="Westerberg I."/>
            <person name="Brannstrom I.O."/>
            <person name="Guillou S."/>
            <person name="Cros-Aarteil S."/>
            <person name="Calhoun S."/>
            <person name="Kuo A."/>
            <person name="Mondo S."/>
            <person name="Pangilinan J."/>
            <person name="Riley R."/>
            <person name="LaButti K."/>
            <person name="Andreopoulos B."/>
            <person name="Lipzen A."/>
            <person name="Chen C."/>
            <person name="Yanf M."/>
            <person name="Daum C."/>
            <person name="Ng V."/>
            <person name="Clum A."/>
            <person name="Steindorff A."/>
            <person name="Ohm R."/>
            <person name="Martin F."/>
            <person name="Silar P."/>
            <person name="Natvig D."/>
            <person name="Lalanne C."/>
            <person name="Gautier V."/>
            <person name="Ament-velasquez S.L."/>
            <person name="Kruys A."/>
            <person name="Hutchinson M.I."/>
            <person name="Powell A.J."/>
            <person name="Barry K."/>
            <person name="Miller A.N."/>
            <person name="Grigoriev I.V."/>
            <person name="Debuchy R."/>
            <person name="Gladieux P."/>
            <person name="Thoren M.H."/>
            <person name="Johannesson H."/>
        </authorList>
    </citation>
    <scope>NUCLEOTIDE SEQUENCE</scope>
    <source>
        <strain evidence="2">FGSC 1904</strain>
    </source>
</reference>
<comment type="caution">
    <text evidence="2">The sequence shown here is derived from an EMBL/GenBank/DDBJ whole genome shotgun (WGS) entry which is preliminary data.</text>
</comment>
<evidence type="ECO:0000313" key="3">
    <source>
        <dbReference type="Proteomes" id="UP001281003"/>
    </source>
</evidence>
<keyword evidence="3" id="KW-1185">Reference proteome</keyword>
<evidence type="ECO:0000313" key="2">
    <source>
        <dbReference type="EMBL" id="KAK3399553.1"/>
    </source>
</evidence>
<accession>A0AAE0PGI1</accession>
<organism evidence="2 3">
    <name type="scientific">Sordaria brevicollis</name>
    <dbReference type="NCBI Taxonomy" id="83679"/>
    <lineage>
        <taxon>Eukaryota</taxon>
        <taxon>Fungi</taxon>
        <taxon>Dikarya</taxon>
        <taxon>Ascomycota</taxon>
        <taxon>Pezizomycotina</taxon>
        <taxon>Sordariomycetes</taxon>
        <taxon>Sordariomycetidae</taxon>
        <taxon>Sordariales</taxon>
        <taxon>Sordariaceae</taxon>
        <taxon>Sordaria</taxon>
    </lineage>
</organism>
<feature type="region of interest" description="Disordered" evidence="1">
    <location>
        <begin position="65"/>
        <end position="125"/>
    </location>
</feature>
<sequence length="293" mass="33175">MIQVLWIKINRQKHMQLLSDNDMEDKDSDNKASFFFRSNVTRKHFTFFVDFLVQEVWRQRVVTTAAATTGSSSRTKTAVGVGAGAAGASGTGPQANNMTGSSSSLSSRQQRPQQPQQIKGEAEAQEMQRMLATWKPFDYNAWFDSKAEWSKHNNNHNNHNNNNNNTKEEGGVDLESALASMYYTLTHTSQKILGRVKNWDVAFISLSEEEEKWFAAGVDGVATSTDKGEVPPGKLSMSPMALGMQEAKRVQEHWERSGKKQWVDPVYPLEWEGWDMMADDGNDEDEWEKWEVV</sequence>
<feature type="compositionally biased region" description="Low complexity" evidence="1">
    <location>
        <begin position="101"/>
        <end position="117"/>
    </location>
</feature>
<dbReference type="Proteomes" id="UP001281003">
    <property type="component" value="Unassembled WGS sequence"/>
</dbReference>
<dbReference type="AlphaFoldDB" id="A0AAE0PGI1"/>
<reference evidence="2" key="1">
    <citation type="journal article" date="2023" name="Mol. Phylogenet. Evol.">
        <title>Genome-scale phylogeny and comparative genomics of the fungal order Sordariales.</title>
        <authorList>
            <person name="Hensen N."/>
            <person name="Bonometti L."/>
            <person name="Westerberg I."/>
            <person name="Brannstrom I.O."/>
            <person name="Guillou S."/>
            <person name="Cros-Aarteil S."/>
            <person name="Calhoun S."/>
            <person name="Haridas S."/>
            <person name="Kuo A."/>
            <person name="Mondo S."/>
            <person name="Pangilinan J."/>
            <person name="Riley R."/>
            <person name="LaButti K."/>
            <person name="Andreopoulos B."/>
            <person name="Lipzen A."/>
            <person name="Chen C."/>
            <person name="Yan M."/>
            <person name="Daum C."/>
            <person name="Ng V."/>
            <person name="Clum A."/>
            <person name="Steindorff A."/>
            <person name="Ohm R.A."/>
            <person name="Martin F."/>
            <person name="Silar P."/>
            <person name="Natvig D.O."/>
            <person name="Lalanne C."/>
            <person name="Gautier V."/>
            <person name="Ament-Velasquez S.L."/>
            <person name="Kruys A."/>
            <person name="Hutchinson M.I."/>
            <person name="Powell A.J."/>
            <person name="Barry K."/>
            <person name="Miller A.N."/>
            <person name="Grigoriev I.V."/>
            <person name="Debuchy R."/>
            <person name="Gladieux P."/>
            <person name="Hiltunen Thoren M."/>
            <person name="Johannesson H."/>
        </authorList>
    </citation>
    <scope>NUCLEOTIDE SEQUENCE</scope>
    <source>
        <strain evidence="2">FGSC 1904</strain>
    </source>
</reference>
<name>A0AAE0PGI1_SORBR</name>
<feature type="compositionally biased region" description="Low complexity" evidence="1">
    <location>
        <begin position="65"/>
        <end position="80"/>
    </location>
</feature>
<evidence type="ECO:0000256" key="1">
    <source>
        <dbReference type="SAM" id="MobiDB-lite"/>
    </source>
</evidence>